<evidence type="ECO:0000313" key="3">
    <source>
        <dbReference type="EMBL" id="CEZ19487.1"/>
    </source>
</evidence>
<dbReference type="STRING" id="1581557.BN1208_0600"/>
<dbReference type="Pfam" id="PF00494">
    <property type="entry name" value="SQS_PSY"/>
    <property type="match status" value="1"/>
</dbReference>
<dbReference type="HOGENOM" id="CLU_037269_1_0_4"/>
<dbReference type="RefSeq" id="WP_046487768.1">
    <property type="nucleotide sequence ID" value="NZ_LN827929.1"/>
</dbReference>
<dbReference type="InterPro" id="IPR008949">
    <property type="entry name" value="Isoprenoid_synthase_dom_sf"/>
</dbReference>
<reference evidence="4" key="1">
    <citation type="submission" date="2014-12" db="EMBL/GenBank/DDBJ databases">
        <authorList>
            <person name="Salcher M.M."/>
        </authorList>
    </citation>
    <scope>NUCLEOTIDE SEQUENCE [LARGE SCALE GENOMIC DNA]</scope>
    <source>
        <strain evidence="4">MMS-10A-171</strain>
    </source>
</reference>
<dbReference type="OrthoDB" id="9807580at2"/>
<dbReference type="Proteomes" id="UP000064007">
    <property type="component" value="Chromosome 1"/>
</dbReference>
<keyword evidence="2" id="KW-0472">Membrane</keyword>
<organism evidence="3 4">
    <name type="scientific">Candidatus Methylopumilus planktonicus</name>
    <dbReference type="NCBI Taxonomy" id="1581557"/>
    <lineage>
        <taxon>Bacteria</taxon>
        <taxon>Pseudomonadati</taxon>
        <taxon>Pseudomonadota</taxon>
        <taxon>Betaproteobacteria</taxon>
        <taxon>Nitrosomonadales</taxon>
        <taxon>Methylophilaceae</taxon>
        <taxon>Candidatus Methylopumilus</taxon>
    </lineage>
</organism>
<keyword evidence="1" id="KW-0808">Transferase</keyword>
<dbReference type="Gene3D" id="1.10.600.10">
    <property type="entry name" value="Farnesyl Diphosphate Synthase"/>
    <property type="match status" value="1"/>
</dbReference>
<dbReference type="InterPro" id="IPR002060">
    <property type="entry name" value="Squ/phyt_synthse"/>
</dbReference>
<dbReference type="InterPro" id="IPR044843">
    <property type="entry name" value="Trans_IPPS_bact-type"/>
</dbReference>
<dbReference type="PANTHER" id="PTHR31480">
    <property type="entry name" value="BIFUNCTIONAL LYCOPENE CYCLASE/PHYTOENE SYNTHASE"/>
    <property type="match status" value="1"/>
</dbReference>
<dbReference type="EMBL" id="LN827929">
    <property type="protein sequence ID" value="CEZ19487.1"/>
    <property type="molecule type" value="Genomic_DNA"/>
</dbReference>
<dbReference type="GO" id="GO:0004311">
    <property type="term" value="F:geranylgeranyl diphosphate synthase activity"/>
    <property type="evidence" value="ECO:0007669"/>
    <property type="project" value="InterPro"/>
</dbReference>
<keyword evidence="2" id="KW-1133">Transmembrane helix</keyword>
<dbReference type="InterPro" id="IPR033904">
    <property type="entry name" value="Trans_IPPS_HH"/>
</dbReference>
<dbReference type="SFLD" id="SFLDG01018">
    <property type="entry name" value="Squalene/Phytoene_Synthase_Lik"/>
    <property type="match status" value="1"/>
</dbReference>
<name>A0A0D6EV38_9PROT</name>
<accession>A0A0D6EV38</accession>
<dbReference type="PROSITE" id="PS01045">
    <property type="entry name" value="SQUALEN_PHYTOEN_SYN_2"/>
    <property type="match status" value="1"/>
</dbReference>
<evidence type="ECO:0000256" key="1">
    <source>
        <dbReference type="ARBA" id="ARBA00022679"/>
    </source>
</evidence>
<dbReference type="SFLD" id="SFLDG01212">
    <property type="entry name" value="Phytoene_synthase_like"/>
    <property type="match status" value="1"/>
</dbReference>
<keyword evidence="2" id="KW-0812">Transmembrane</keyword>
<dbReference type="SUPFAM" id="SSF48576">
    <property type="entry name" value="Terpenoid synthases"/>
    <property type="match status" value="1"/>
</dbReference>
<feature type="transmembrane region" description="Helical" evidence="2">
    <location>
        <begin position="111"/>
        <end position="132"/>
    </location>
</feature>
<dbReference type="KEGG" id="mbat:BN1208_0600"/>
<sequence>MENNLLMRKHGKTFYWASFFLDNVKMQAIYSIYSFCRKIDDMVDEAKNLNIAKKKLLIFIDAWNKGRSHPVINVLNNIPKENWPNQKLVKMFLNGQISDIKFTSFKSEKALIIYCYQVAGTVGLMVCDIFGVKDKKMRYFAIDLGIAMQLVNISRDIYEDSARNRIYLPESLIGKHSPEDIAHPTKKTAAKIDLTRKKMINLANIYFASASQAIDHLPRGAALAVKLASSLYQQIGYQLIQTQYQHKEKRCYVSNIYKLLITLKIIAKFLITFKVKLKPHNKSLHKFITTLPDCHF</sequence>
<dbReference type="GO" id="GO:0016117">
    <property type="term" value="P:carotenoid biosynthetic process"/>
    <property type="evidence" value="ECO:0007669"/>
    <property type="project" value="UniProtKB-ARBA"/>
</dbReference>
<dbReference type="GO" id="GO:0051996">
    <property type="term" value="F:squalene synthase [NAD(P)H] activity"/>
    <property type="evidence" value="ECO:0007669"/>
    <property type="project" value="InterPro"/>
</dbReference>
<dbReference type="InterPro" id="IPR019845">
    <property type="entry name" value="Squalene/phytoene_synthase_CS"/>
</dbReference>
<evidence type="ECO:0000313" key="4">
    <source>
        <dbReference type="Proteomes" id="UP000064007"/>
    </source>
</evidence>
<proteinExistence type="predicted"/>
<dbReference type="CDD" id="cd00683">
    <property type="entry name" value="Trans_IPPS_HH"/>
    <property type="match status" value="1"/>
</dbReference>
<dbReference type="SFLD" id="SFLDS00005">
    <property type="entry name" value="Isoprenoid_Synthase_Type_I"/>
    <property type="match status" value="1"/>
</dbReference>
<protein>
    <submittedName>
        <fullName evidence="3">Phytoene synthase</fullName>
    </submittedName>
</protein>
<gene>
    <name evidence="3" type="ORF">BN1208_0600</name>
</gene>
<dbReference type="AlphaFoldDB" id="A0A0D6EV38"/>
<evidence type="ECO:0000256" key="2">
    <source>
        <dbReference type="SAM" id="Phobius"/>
    </source>
</evidence>
<keyword evidence="4" id="KW-1185">Reference proteome</keyword>